<organism evidence="4 5">
    <name type="scientific">Trichoderma simmonsii</name>
    <dbReference type="NCBI Taxonomy" id="1491479"/>
    <lineage>
        <taxon>Eukaryota</taxon>
        <taxon>Fungi</taxon>
        <taxon>Dikarya</taxon>
        <taxon>Ascomycota</taxon>
        <taxon>Pezizomycotina</taxon>
        <taxon>Sordariomycetes</taxon>
        <taxon>Hypocreomycetidae</taxon>
        <taxon>Hypocreales</taxon>
        <taxon>Hypocreaceae</taxon>
        <taxon>Trichoderma</taxon>
    </lineage>
</organism>
<feature type="domain" description="SWIRM" evidence="3">
    <location>
        <begin position="407"/>
        <end position="506"/>
    </location>
</feature>
<dbReference type="GO" id="GO:0010468">
    <property type="term" value="P:regulation of gene expression"/>
    <property type="evidence" value="ECO:0007669"/>
    <property type="project" value="UniProtKB-ARBA"/>
</dbReference>
<feature type="compositionally biased region" description="Polar residues" evidence="1">
    <location>
        <begin position="198"/>
        <end position="212"/>
    </location>
</feature>
<name>A0A8G0PDW9_9HYPO</name>
<dbReference type="Gene3D" id="1.10.10.10">
    <property type="entry name" value="Winged helix-like DNA-binding domain superfamily/Winged helix DNA-binding domain"/>
    <property type="match status" value="1"/>
</dbReference>
<dbReference type="InterPro" id="IPR036388">
    <property type="entry name" value="WH-like_DNA-bd_sf"/>
</dbReference>
<dbReference type="Pfam" id="PF04433">
    <property type="entry name" value="SWIRM"/>
    <property type="match status" value="1"/>
</dbReference>
<dbReference type="InterPro" id="IPR009057">
    <property type="entry name" value="Homeodomain-like_sf"/>
</dbReference>
<dbReference type="Proteomes" id="UP000826661">
    <property type="component" value="Chromosome I"/>
</dbReference>
<dbReference type="InterPro" id="IPR007526">
    <property type="entry name" value="SWIRM"/>
</dbReference>
<feature type="region of interest" description="Disordered" evidence="1">
    <location>
        <begin position="320"/>
        <end position="382"/>
    </location>
</feature>
<evidence type="ECO:0000256" key="1">
    <source>
        <dbReference type="SAM" id="MobiDB-lite"/>
    </source>
</evidence>
<proteinExistence type="predicted"/>
<keyword evidence="5" id="KW-1185">Reference proteome</keyword>
<feature type="compositionally biased region" description="Low complexity" evidence="1">
    <location>
        <begin position="352"/>
        <end position="372"/>
    </location>
</feature>
<feature type="region of interest" description="Disordered" evidence="1">
    <location>
        <begin position="117"/>
        <end position="144"/>
    </location>
</feature>
<feature type="region of interest" description="Disordered" evidence="1">
    <location>
        <begin position="54"/>
        <end position="95"/>
    </location>
</feature>
<dbReference type="AlphaFoldDB" id="A0A8G0PDW9"/>
<dbReference type="FunFam" id="1.10.10.10:FF:000087">
    <property type="entry name" value="Transcriptional adapter 2"/>
    <property type="match status" value="1"/>
</dbReference>
<sequence length="535" mass="58962">MQMIVKLNTAILAVTDLTSCLTPLCCLRPARYGLRHPETRQTGHRHLGMADKPTASHAQFHAQQASTHFDKSLGIPASRNNPSTSTSSSSPSLFSTPAPSPFYQFLNNRQSAIESRNMTTNFPHGGDSSAAPKDGGKLEISNLMSPPDNLLETFSHGHGQQQSKIFSAMASVVGANNSLPSDKHPLPMSPPISPYTKHVSSNSPSTPPTQAIQDPVLYPVDEASPSSPPQPPLFAPAEIEQHKRIVDNHVRARSSSSTIIFSGVTPPRREDYELALTFRSQVMKHFTSNRRGWLLKERALLVADRQAGAQRFHAILPAKPIAAKPARSQRADRVSKPQHSGHRPIRSGNGLPSSSSVVVRPAAARRPSATPEPSRRIVAPNREDKDFKSLPDYCPPLNSLPNRANSLKVDWKGQPIDLSSDPYHDLLHPDEIILAGNLRLDCATYLTSKRRMFERRLQCLRTGKEFRKTDAQQACKIDVNKASKLWTAFDKVGWLSAEWHSILALRPLCISSLPLVSSFFFIRRLGRLGSDLSTL</sequence>
<evidence type="ECO:0000313" key="4">
    <source>
        <dbReference type="EMBL" id="QYS93003.1"/>
    </source>
</evidence>
<evidence type="ECO:0000256" key="2">
    <source>
        <dbReference type="SAM" id="SignalP"/>
    </source>
</evidence>
<reference evidence="4 5" key="1">
    <citation type="journal article" date="2021" name="BMC Genomics">
        <title>Telomere-to-telomere genome assembly of asparaginase-producing Trichoderma simmonsii.</title>
        <authorList>
            <person name="Chung D."/>
            <person name="Kwon Y.M."/>
            <person name="Yang Y."/>
        </authorList>
    </citation>
    <scope>NUCLEOTIDE SEQUENCE [LARGE SCALE GENOMIC DNA]</scope>
    <source>
        <strain evidence="4 5">GH-Sj1</strain>
    </source>
</reference>
<feature type="signal peptide" evidence="2">
    <location>
        <begin position="1"/>
        <end position="20"/>
    </location>
</feature>
<feature type="compositionally biased region" description="Low complexity" evidence="1">
    <location>
        <begin position="76"/>
        <end position="95"/>
    </location>
</feature>
<evidence type="ECO:0000259" key="3">
    <source>
        <dbReference type="PROSITE" id="PS50934"/>
    </source>
</evidence>
<dbReference type="EMBL" id="CP075864">
    <property type="protein sequence ID" value="QYS93003.1"/>
    <property type="molecule type" value="Genomic_DNA"/>
</dbReference>
<feature type="compositionally biased region" description="Low complexity" evidence="1">
    <location>
        <begin position="55"/>
        <end position="67"/>
    </location>
</feature>
<protein>
    <submittedName>
        <fullName evidence="4">SWIRM domain-containing protein</fullName>
    </submittedName>
</protein>
<dbReference type="SUPFAM" id="SSF46689">
    <property type="entry name" value="Homeodomain-like"/>
    <property type="match status" value="1"/>
</dbReference>
<keyword evidence="2" id="KW-0732">Signal</keyword>
<dbReference type="PROSITE" id="PS50934">
    <property type="entry name" value="SWIRM"/>
    <property type="match status" value="1"/>
</dbReference>
<gene>
    <name evidence="4" type="ORF">H0G86_000393</name>
</gene>
<accession>A0A8G0PDW9</accession>
<evidence type="ECO:0000313" key="5">
    <source>
        <dbReference type="Proteomes" id="UP000826661"/>
    </source>
</evidence>
<feature type="chain" id="PRO_5034135108" evidence="2">
    <location>
        <begin position="21"/>
        <end position="535"/>
    </location>
</feature>
<feature type="region of interest" description="Disordered" evidence="1">
    <location>
        <begin position="177"/>
        <end position="212"/>
    </location>
</feature>